<evidence type="ECO:0000256" key="1">
    <source>
        <dbReference type="SAM" id="SignalP"/>
    </source>
</evidence>
<dbReference type="GO" id="GO:0005789">
    <property type="term" value="C:endoplasmic reticulum membrane"/>
    <property type="evidence" value="ECO:0007669"/>
    <property type="project" value="TreeGrafter"/>
</dbReference>
<keyword evidence="2" id="KW-0328">Glycosyltransferase</keyword>
<dbReference type="EMBL" id="JATAAI010000026">
    <property type="protein sequence ID" value="KAK1737378.1"/>
    <property type="molecule type" value="Genomic_DNA"/>
</dbReference>
<dbReference type="AlphaFoldDB" id="A0AAD8Y0U2"/>
<dbReference type="SUPFAM" id="SSF53448">
    <property type="entry name" value="Nucleotide-diphospho-sugar transferases"/>
    <property type="match status" value="1"/>
</dbReference>
<sequence>MMPRFISHGRRLLALLLFGLILHLSIYSNAFHLPSSLCVSNHNLQHSCQQPRHHQHHQSTAVLTAVPTNIVGTQTTKKQIIRNHYNLTILIPAYNEIDRIGETLFTYINYMKHQPVYQHITTTSSLKQSVISTGQCSILVIDDGSTDGMCGYIQEKTWLDDQSSNDDLNEGDNCWKVEEQVSCISLPTNEGKGAAISRGMMELQCSAEERNEHGNTRTRSIVLVADADGSGDIACLDDMIHSLECLLESSSTTIKAATTAAAANENDLAIIVGKRQYPQSKKSPLRSLLSWGFRTCVSTLFIGTSTASSNNANTLGVTDTQCGFKLMTTQTGKVLYRQLNLKRWSHDVEVLYRASCLCRNVSVGECNVNWVDKDGSKLVSSGKDAVVMSVVMLGEIGKMRLLYALGRWNMSPRESSE</sequence>
<organism evidence="2 3">
    <name type="scientific">Skeletonema marinoi</name>
    <dbReference type="NCBI Taxonomy" id="267567"/>
    <lineage>
        <taxon>Eukaryota</taxon>
        <taxon>Sar</taxon>
        <taxon>Stramenopiles</taxon>
        <taxon>Ochrophyta</taxon>
        <taxon>Bacillariophyta</taxon>
        <taxon>Coscinodiscophyceae</taxon>
        <taxon>Thalassiosirophycidae</taxon>
        <taxon>Thalassiosirales</taxon>
        <taxon>Skeletonemataceae</taxon>
        <taxon>Skeletonema</taxon>
        <taxon>Skeletonema marinoi-dohrnii complex</taxon>
    </lineage>
</organism>
<dbReference type="PANTHER" id="PTHR10859">
    <property type="entry name" value="GLYCOSYL TRANSFERASE"/>
    <property type="match status" value="1"/>
</dbReference>
<protein>
    <submittedName>
        <fullName evidence="2">Dolichyl-phosphate beta-glucosyltransferase</fullName>
        <ecNumber evidence="2">2.4.1.117</ecNumber>
    </submittedName>
</protein>
<name>A0AAD8Y0U2_9STRA</name>
<evidence type="ECO:0000313" key="3">
    <source>
        <dbReference type="Proteomes" id="UP001224775"/>
    </source>
</evidence>
<keyword evidence="1" id="KW-0732">Signal</keyword>
<accession>A0AAD8Y0U2</accession>
<dbReference type="GO" id="GO:0004581">
    <property type="term" value="F:dolichyl-phosphate beta-glucosyltransferase activity"/>
    <property type="evidence" value="ECO:0007669"/>
    <property type="project" value="UniProtKB-EC"/>
</dbReference>
<dbReference type="InterPro" id="IPR029044">
    <property type="entry name" value="Nucleotide-diphossugar_trans"/>
</dbReference>
<keyword evidence="2" id="KW-0808">Transferase</keyword>
<feature type="chain" id="PRO_5042047816" evidence="1">
    <location>
        <begin position="31"/>
        <end position="417"/>
    </location>
</feature>
<dbReference type="EC" id="2.4.1.117" evidence="2"/>
<evidence type="ECO:0000313" key="2">
    <source>
        <dbReference type="EMBL" id="KAK1737378.1"/>
    </source>
</evidence>
<dbReference type="Gene3D" id="3.90.550.10">
    <property type="entry name" value="Spore Coat Polysaccharide Biosynthesis Protein SpsA, Chain A"/>
    <property type="match status" value="1"/>
</dbReference>
<reference evidence="2" key="1">
    <citation type="submission" date="2023-06" db="EMBL/GenBank/DDBJ databases">
        <title>Survivors Of The Sea: Transcriptome response of Skeletonema marinoi to long-term dormancy.</title>
        <authorList>
            <person name="Pinder M.I.M."/>
            <person name="Kourtchenko O."/>
            <person name="Robertson E.K."/>
            <person name="Larsson T."/>
            <person name="Maumus F."/>
            <person name="Osuna-Cruz C.M."/>
            <person name="Vancaester E."/>
            <person name="Stenow R."/>
            <person name="Vandepoele K."/>
            <person name="Ploug H."/>
            <person name="Bruchert V."/>
            <person name="Godhe A."/>
            <person name="Topel M."/>
        </authorList>
    </citation>
    <scope>NUCLEOTIDE SEQUENCE</scope>
    <source>
        <strain evidence="2">R05AC</strain>
    </source>
</reference>
<feature type="signal peptide" evidence="1">
    <location>
        <begin position="1"/>
        <end position="30"/>
    </location>
</feature>
<dbReference type="Proteomes" id="UP001224775">
    <property type="component" value="Unassembled WGS sequence"/>
</dbReference>
<gene>
    <name evidence="2" type="ORF">QTG54_012245</name>
</gene>
<dbReference type="PANTHER" id="PTHR10859:SF91">
    <property type="entry name" value="DOLICHYL-PHOSPHATE BETA-GLUCOSYLTRANSFERASE"/>
    <property type="match status" value="1"/>
</dbReference>
<keyword evidence="3" id="KW-1185">Reference proteome</keyword>
<dbReference type="GO" id="GO:0006487">
    <property type="term" value="P:protein N-linked glycosylation"/>
    <property type="evidence" value="ECO:0007669"/>
    <property type="project" value="TreeGrafter"/>
</dbReference>
<comment type="caution">
    <text evidence="2">The sequence shown here is derived from an EMBL/GenBank/DDBJ whole genome shotgun (WGS) entry which is preliminary data.</text>
</comment>
<proteinExistence type="predicted"/>